<protein>
    <submittedName>
        <fullName evidence="1">DUF6199 family natural product biosynthesis protein</fullName>
    </submittedName>
</protein>
<evidence type="ECO:0000313" key="2">
    <source>
        <dbReference type="Proteomes" id="UP001631969"/>
    </source>
</evidence>
<organism evidence="1 2">
    <name type="scientific">Paenibacillus mesotrionivorans</name>
    <dbReference type="NCBI Taxonomy" id="3160968"/>
    <lineage>
        <taxon>Bacteria</taxon>
        <taxon>Bacillati</taxon>
        <taxon>Bacillota</taxon>
        <taxon>Bacilli</taxon>
        <taxon>Bacillales</taxon>
        <taxon>Paenibacillaceae</taxon>
        <taxon>Paenibacillus</taxon>
    </lineage>
</organism>
<accession>A0ACC7NYB9</accession>
<name>A0ACC7NYB9_9BACL</name>
<comment type="caution">
    <text evidence="1">The sequence shown here is derived from an EMBL/GenBank/DDBJ whole genome shotgun (WGS) entry which is preliminary data.</text>
</comment>
<reference evidence="1" key="1">
    <citation type="submission" date="2024-12" db="EMBL/GenBank/DDBJ databases">
        <authorList>
            <person name="Wu N."/>
        </authorList>
    </citation>
    <scope>NUCLEOTIDE SEQUENCE</scope>
    <source>
        <strain evidence="1">P15</strain>
    </source>
</reference>
<keyword evidence="2" id="KW-1185">Reference proteome</keyword>
<evidence type="ECO:0000313" key="1">
    <source>
        <dbReference type="EMBL" id="MFM9329748.1"/>
    </source>
</evidence>
<gene>
    <name evidence="1" type="ORF">ACI1P1_15745</name>
</gene>
<sequence length="72" mass="7610">MKGVSRMILMAVLLILAGAVMVVWPGAVWAFSESWKSSDATEPSDLYLVSTRIGGVITGSVGTVFLVVLLVL</sequence>
<dbReference type="Proteomes" id="UP001631969">
    <property type="component" value="Unassembled WGS sequence"/>
</dbReference>
<proteinExistence type="predicted"/>
<dbReference type="EMBL" id="JBJURJ010000009">
    <property type="protein sequence ID" value="MFM9329748.1"/>
    <property type="molecule type" value="Genomic_DNA"/>
</dbReference>